<dbReference type="OrthoDB" id="1431934at2759"/>
<organism evidence="1 2">
    <name type="scientific">Ganoderma sinense ZZ0214-1</name>
    <dbReference type="NCBI Taxonomy" id="1077348"/>
    <lineage>
        <taxon>Eukaryota</taxon>
        <taxon>Fungi</taxon>
        <taxon>Dikarya</taxon>
        <taxon>Basidiomycota</taxon>
        <taxon>Agaricomycotina</taxon>
        <taxon>Agaricomycetes</taxon>
        <taxon>Polyporales</taxon>
        <taxon>Polyporaceae</taxon>
        <taxon>Ganoderma</taxon>
    </lineage>
</organism>
<gene>
    <name evidence="1" type="ORF">GSI_09172</name>
</gene>
<evidence type="ECO:0000313" key="1">
    <source>
        <dbReference type="EMBL" id="PIL29124.1"/>
    </source>
</evidence>
<proteinExistence type="predicted"/>
<keyword evidence="2" id="KW-1185">Reference proteome</keyword>
<dbReference type="STRING" id="1077348.A0A2G8S5W0"/>
<name>A0A2G8S5W0_9APHY</name>
<dbReference type="EMBL" id="AYKW01000023">
    <property type="protein sequence ID" value="PIL29124.1"/>
    <property type="molecule type" value="Genomic_DNA"/>
</dbReference>
<evidence type="ECO:0000313" key="2">
    <source>
        <dbReference type="Proteomes" id="UP000230002"/>
    </source>
</evidence>
<dbReference type="AlphaFoldDB" id="A0A2G8S5W0"/>
<comment type="caution">
    <text evidence="1">The sequence shown here is derived from an EMBL/GenBank/DDBJ whole genome shotgun (WGS) entry which is preliminary data.</text>
</comment>
<reference evidence="1 2" key="1">
    <citation type="journal article" date="2015" name="Sci. Rep.">
        <title>Chromosome-level genome map provides insights into diverse defense mechanisms in the medicinal fungus Ganoderma sinense.</title>
        <authorList>
            <person name="Zhu Y."/>
            <person name="Xu J."/>
            <person name="Sun C."/>
            <person name="Zhou S."/>
            <person name="Xu H."/>
            <person name="Nelson D.R."/>
            <person name="Qian J."/>
            <person name="Song J."/>
            <person name="Luo H."/>
            <person name="Xiang L."/>
            <person name="Li Y."/>
            <person name="Xu Z."/>
            <person name="Ji A."/>
            <person name="Wang L."/>
            <person name="Lu S."/>
            <person name="Hayward A."/>
            <person name="Sun W."/>
            <person name="Li X."/>
            <person name="Schwartz D.C."/>
            <person name="Wang Y."/>
            <person name="Chen S."/>
        </authorList>
    </citation>
    <scope>NUCLEOTIDE SEQUENCE [LARGE SCALE GENOMIC DNA]</scope>
    <source>
        <strain evidence="1 2">ZZ0214-1</strain>
    </source>
</reference>
<dbReference type="Proteomes" id="UP000230002">
    <property type="component" value="Unassembled WGS sequence"/>
</dbReference>
<accession>A0A2G8S5W0</accession>
<protein>
    <recommendedName>
        <fullName evidence="3">IBR domain-containing protein</fullName>
    </recommendedName>
</protein>
<sequence>MEPEELDDLAIQHLGLNEEQYQIFNEMQIAPFATVINCRKCLNSIFVDKEEYQGAQQAIVCPLPGCNHVWCKLCSQTIEAGKGPKHSCDGSFELDHLMLQRGWKHCPVRVTRM</sequence>
<evidence type="ECO:0008006" key="3">
    <source>
        <dbReference type="Google" id="ProtNLM"/>
    </source>
</evidence>